<reference evidence="2 3" key="1">
    <citation type="submission" date="2010-08" db="EMBL/GenBank/DDBJ databases">
        <title>The draft genome of Desulfovibrio fructosovorans JJ.</title>
        <authorList>
            <consortium name="US DOE Joint Genome Institute (JGI-PGF)"/>
            <person name="Lucas S."/>
            <person name="Copeland A."/>
            <person name="Lapidus A."/>
            <person name="Cheng J.-F."/>
            <person name="Bruce D."/>
            <person name="Goodwin L."/>
            <person name="Pitluck S."/>
            <person name="Land M.L."/>
            <person name="Hauser L."/>
            <person name="Chang Y.-J."/>
            <person name="Jeffries C."/>
            <person name="Wall J.D."/>
            <person name="Stahl D.A."/>
            <person name="Arkin A.P."/>
            <person name="Dehal P."/>
            <person name="Stolyar S.M."/>
            <person name="Hazen T.C."/>
            <person name="Woyke T.J."/>
        </authorList>
    </citation>
    <scope>NUCLEOTIDE SEQUENCE [LARGE SCALE GENOMIC DNA]</scope>
    <source>
        <strain evidence="2 3">JJ</strain>
    </source>
</reference>
<name>E1JRQ7_SOLFR</name>
<protein>
    <submittedName>
        <fullName evidence="2">Methyltransferase type 11</fullName>
    </submittedName>
</protein>
<accession>E1JRQ7</accession>
<keyword evidence="2" id="KW-0808">Transferase</keyword>
<dbReference type="Pfam" id="PF08241">
    <property type="entry name" value="Methyltransf_11"/>
    <property type="match status" value="1"/>
</dbReference>
<sequence>MGNDLEIWHATYEAKTPESLQAAYKAWAPRYDQDTIEGMGYVAPNLAASLLDNYLESKASCVLDAGCGTGQVGEALQKIGYSNVDAMDYSPDMLDQAEKKNIYNELIREDMGSGIRLPENSYDATICVGALTYAHVGPNVFEEFVRITRPNGYVCFTIRDGAYQKYNYRKTMLELEANNSWELMAMLDWDYLIKESVTAKFCAYKVLET</sequence>
<dbReference type="STRING" id="596151.DesfrDRAFT_0306"/>
<keyword evidence="2" id="KW-0489">Methyltransferase</keyword>
<feature type="domain" description="Methyltransferase type 11" evidence="1">
    <location>
        <begin position="63"/>
        <end position="156"/>
    </location>
</feature>
<dbReference type="Proteomes" id="UP000006250">
    <property type="component" value="Unassembled WGS sequence"/>
</dbReference>
<dbReference type="CDD" id="cd02440">
    <property type="entry name" value="AdoMet_MTases"/>
    <property type="match status" value="1"/>
</dbReference>
<dbReference type="EMBL" id="AECZ01000001">
    <property type="protein sequence ID" value="EFL53258.1"/>
    <property type="molecule type" value="Genomic_DNA"/>
</dbReference>
<proteinExistence type="predicted"/>
<dbReference type="Gene3D" id="3.40.50.150">
    <property type="entry name" value="Vaccinia Virus protein VP39"/>
    <property type="match status" value="1"/>
</dbReference>
<dbReference type="InterPro" id="IPR013216">
    <property type="entry name" value="Methyltransf_11"/>
</dbReference>
<evidence type="ECO:0000313" key="2">
    <source>
        <dbReference type="EMBL" id="EFL53258.1"/>
    </source>
</evidence>
<dbReference type="AlphaFoldDB" id="E1JRQ7"/>
<dbReference type="InterPro" id="IPR029063">
    <property type="entry name" value="SAM-dependent_MTases_sf"/>
</dbReference>
<dbReference type="eggNOG" id="COG4976">
    <property type="taxonomic scope" value="Bacteria"/>
</dbReference>
<dbReference type="RefSeq" id="WP_005990417.1">
    <property type="nucleotide sequence ID" value="NZ_AECZ01000001.1"/>
</dbReference>
<organism evidence="2 3">
    <name type="scientific">Solidesulfovibrio fructosivorans JJ]</name>
    <dbReference type="NCBI Taxonomy" id="596151"/>
    <lineage>
        <taxon>Bacteria</taxon>
        <taxon>Pseudomonadati</taxon>
        <taxon>Thermodesulfobacteriota</taxon>
        <taxon>Desulfovibrionia</taxon>
        <taxon>Desulfovibrionales</taxon>
        <taxon>Desulfovibrionaceae</taxon>
        <taxon>Solidesulfovibrio</taxon>
    </lineage>
</organism>
<evidence type="ECO:0000313" key="3">
    <source>
        <dbReference type="Proteomes" id="UP000006250"/>
    </source>
</evidence>
<dbReference type="OrthoDB" id="5419754at2"/>
<dbReference type="SUPFAM" id="SSF53335">
    <property type="entry name" value="S-adenosyl-L-methionine-dependent methyltransferases"/>
    <property type="match status" value="1"/>
</dbReference>
<comment type="caution">
    <text evidence="2">The sequence shown here is derived from an EMBL/GenBank/DDBJ whole genome shotgun (WGS) entry which is preliminary data.</text>
</comment>
<keyword evidence="3" id="KW-1185">Reference proteome</keyword>
<dbReference type="PANTHER" id="PTHR43591">
    <property type="entry name" value="METHYLTRANSFERASE"/>
    <property type="match status" value="1"/>
</dbReference>
<dbReference type="GO" id="GO:0008757">
    <property type="term" value="F:S-adenosylmethionine-dependent methyltransferase activity"/>
    <property type="evidence" value="ECO:0007669"/>
    <property type="project" value="InterPro"/>
</dbReference>
<gene>
    <name evidence="2" type="ORF">DesfrDRAFT_0306</name>
</gene>
<dbReference type="GO" id="GO:0032259">
    <property type="term" value="P:methylation"/>
    <property type="evidence" value="ECO:0007669"/>
    <property type="project" value="UniProtKB-KW"/>
</dbReference>
<dbReference type="PANTHER" id="PTHR43591:SF110">
    <property type="entry name" value="RHODANESE DOMAIN-CONTAINING PROTEIN"/>
    <property type="match status" value="1"/>
</dbReference>
<evidence type="ECO:0000259" key="1">
    <source>
        <dbReference type="Pfam" id="PF08241"/>
    </source>
</evidence>